<dbReference type="RefSeq" id="WP_024037022.1">
    <property type="nucleotide sequence ID" value="NZ_CACRUE010000033.1"/>
</dbReference>
<evidence type="ECO:0000313" key="1">
    <source>
        <dbReference type="EMBL" id="VYU25413.1"/>
    </source>
</evidence>
<evidence type="ECO:0008006" key="2">
    <source>
        <dbReference type="Google" id="ProtNLM"/>
    </source>
</evidence>
<gene>
    <name evidence="1" type="ORF">IBLFYP30_02153</name>
</gene>
<proteinExistence type="predicted"/>
<name>A0A6N3DIG4_9FIRM</name>
<organism evidence="1">
    <name type="scientific">Intestinibacter bartlettii</name>
    <dbReference type="NCBI Taxonomy" id="261299"/>
    <lineage>
        <taxon>Bacteria</taxon>
        <taxon>Bacillati</taxon>
        <taxon>Bacillota</taxon>
        <taxon>Clostridia</taxon>
        <taxon>Peptostreptococcales</taxon>
        <taxon>Peptostreptococcaceae</taxon>
        <taxon>Intestinibacter</taxon>
    </lineage>
</organism>
<dbReference type="AlphaFoldDB" id="A0A6N3DIG4"/>
<sequence length="487" mass="57944">MTSKIRVEEIVDLIDFLCICGFPEEFEIIGRLIVDKLSYVSDFSMDNGKAKEWSGAILYLIAKESGLFKMSEVRKNDEMCISEEKMAKLIIRVKYDIMKYNAAKIRKALPKNFKCYVKLKNNAAYEIMSNFSTNVKSAKDITNIDDICEYFYDFPLQVLEAIEDYINQQFRKVTIQNRKDLLEEARNKIPDDVFENLHGRFIDNNETMTYLRLKFDIGILNYVGYNFKDALQPFKEVLELDKKDMFGARHRILPCLIKLNRLEEAKQFVCEFKNDESTFMLYNKALYYHICNDEVNANLYIQKAFEKNNIVPKYILGIEDKSFEEENVTDFMGGVKSIYPEGSKEEALVYKNVIDLFWRDTQERRLWLLDEYFSYLERSNIEIEVKKDYIENNIVEYFEMYQKIKDKNLDEEEIQVKKYLDIIIKEIFEAYKEEYNHIDEYDFIKKIFDNNNENEIYVDEDLILNQNDAEITSFSQDIFNSSDDDEN</sequence>
<reference evidence="1" key="1">
    <citation type="submission" date="2019-11" db="EMBL/GenBank/DDBJ databases">
        <authorList>
            <person name="Feng L."/>
        </authorList>
    </citation>
    <scope>NUCLEOTIDE SEQUENCE</scope>
    <source>
        <strain evidence="1">IbartlettiiLFYP30</strain>
    </source>
</reference>
<accession>A0A6N3DIG4</accession>
<dbReference type="EMBL" id="CACRUE010000033">
    <property type="protein sequence ID" value="VYU25413.1"/>
    <property type="molecule type" value="Genomic_DNA"/>
</dbReference>
<protein>
    <recommendedName>
        <fullName evidence="2">Tetratricopeptide repeat protein</fullName>
    </recommendedName>
</protein>